<accession>A0AAW0GF84</accession>
<name>A0AAW0GF84_9APHY</name>
<sequence>MSLPDCELHHIDYVAAQTKLKNAETLTPQLESIVADLQAFESCRFVDLAHNEPESGLSWPLVARLLQITVDEMCRLDGSQAPVQKSIICSLLSTLSSHLAGNISTIVDPPFILPDLDELRVSNDAMDGHALMLALLRFNNSSAELNEDPSVVTSRECRAEALPASCIRTDPSLNAELTSHPVDHSRGTTATTSEYQTPPFPLDAHILPNRIDAASVHVPIFVVADSTNIKYLMISALYQRYIFFIDEPLVGIEVCSNSPIVQVHFGWFENKVPVVHIAYSTRDTMLGHYDLRELSAARAFTQLIFSLQVQAQKILQIMREPRIRQFCWRLDHSSYPKSREWNKQIMENVARWLRDLPTRKISSRSRSCPASYHHCSGADSRIGHRRANSVTRCSLILDWDTHDNSIDCKLSLEEDEENFDYLTALYEQSLQQHVMLEAFDFERDVIFIGNVPPRKDYPNHEHMKTMHDLYTQFNDFVSIEKWKSSGSLSHLCSQALETQCSTLVEQNRGEQRTPALLDENLVTILEEKLDVILLPSHYFSSIYCEESDPIFYHHLWEYFFAAFCYRDSSALIDRVDLRFDVKAHLSKNRHAEMLQDDQPSAVDDAKKHIQRLSRDALSRCLTDAMSSFDDIVQEAHILGVRAHSTISTFCTLDDTIFSKMILRRAQMEPFEGLRHNCFTTSSIRVVLRYSQRYSMSSGFCVCNPRLSHIQRNHRLKRGISTLQNSSK</sequence>
<feature type="compositionally biased region" description="Polar residues" evidence="1">
    <location>
        <begin position="187"/>
        <end position="196"/>
    </location>
</feature>
<evidence type="ECO:0000313" key="3">
    <source>
        <dbReference type="Proteomes" id="UP001385951"/>
    </source>
</evidence>
<keyword evidence="3" id="KW-1185">Reference proteome</keyword>
<evidence type="ECO:0000256" key="1">
    <source>
        <dbReference type="SAM" id="MobiDB-lite"/>
    </source>
</evidence>
<dbReference type="Proteomes" id="UP001385951">
    <property type="component" value="Unassembled WGS sequence"/>
</dbReference>
<organism evidence="2 3">
    <name type="scientific">Cerrena zonata</name>
    <dbReference type="NCBI Taxonomy" id="2478898"/>
    <lineage>
        <taxon>Eukaryota</taxon>
        <taxon>Fungi</taxon>
        <taxon>Dikarya</taxon>
        <taxon>Basidiomycota</taxon>
        <taxon>Agaricomycotina</taxon>
        <taxon>Agaricomycetes</taxon>
        <taxon>Polyporales</taxon>
        <taxon>Cerrenaceae</taxon>
        <taxon>Cerrena</taxon>
    </lineage>
</organism>
<comment type="caution">
    <text evidence="2">The sequence shown here is derived from an EMBL/GenBank/DDBJ whole genome shotgun (WGS) entry which is preliminary data.</text>
</comment>
<dbReference type="EMBL" id="JASBNA010000004">
    <property type="protein sequence ID" value="KAK7692173.1"/>
    <property type="molecule type" value="Genomic_DNA"/>
</dbReference>
<feature type="region of interest" description="Disordered" evidence="1">
    <location>
        <begin position="177"/>
        <end position="196"/>
    </location>
</feature>
<evidence type="ECO:0000313" key="2">
    <source>
        <dbReference type="EMBL" id="KAK7692173.1"/>
    </source>
</evidence>
<proteinExistence type="predicted"/>
<protein>
    <submittedName>
        <fullName evidence="2">Uncharacterized protein</fullName>
    </submittedName>
</protein>
<reference evidence="2 3" key="1">
    <citation type="submission" date="2022-09" db="EMBL/GenBank/DDBJ databases">
        <authorList>
            <person name="Palmer J.M."/>
        </authorList>
    </citation>
    <scope>NUCLEOTIDE SEQUENCE [LARGE SCALE GENOMIC DNA]</scope>
    <source>
        <strain evidence="2 3">DSM 7382</strain>
    </source>
</reference>
<dbReference type="AlphaFoldDB" id="A0AAW0GF84"/>
<gene>
    <name evidence="2" type="ORF">QCA50_003794</name>
</gene>